<evidence type="ECO:0000256" key="1">
    <source>
        <dbReference type="SAM" id="MobiDB-lite"/>
    </source>
</evidence>
<protein>
    <submittedName>
        <fullName evidence="2">Uncharacterized protein</fullName>
    </submittedName>
</protein>
<name>A0AAE3VT00_9ACTN</name>
<feature type="compositionally biased region" description="Pro residues" evidence="1">
    <location>
        <begin position="10"/>
        <end position="20"/>
    </location>
</feature>
<evidence type="ECO:0000313" key="2">
    <source>
        <dbReference type="EMBL" id="MDQ0363338.1"/>
    </source>
</evidence>
<accession>A0AAE3VT00</accession>
<organism evidence="2 4">
    <name type="scientific">Catenuloplanes indicus</name>
    <dbReference type="NCBI Taxonomy" id="137267"/>
    <lineage>
        <taxon>Bacteria</taxon>
        <taxon>Bacillati</taxon>
        <taxon>Actinomycetota</taxon>
        <taxon>Actinomycetes</taxon>
        <taxon>Micromonosporales</taxon>
        <taxon>Micromonosporaceae</taxon>
        <taxon>Catenuloplanes</taxon>
    </lineage>
</organism>
<dbReference type="EMBL" id="JAUSUZ010000002">
    <property type="protein sequence ID" value="MDQ0371660.1"/>
    <property type="molecule type" value="Genomic_DNA"/>
</dbReference>
<keyword evidence="4" id="KW-1185">Reference proteome</keyword>
<feature type="region of interest" description="Disordered" evidence="1">
    <location>
        <begin position="1"/>
        <end position="23"/>
    </location>
</feature>
<reference evidence="2 4" key="1">
    <citation type="submission" date="2023-07" db="EMBL/GenBank/DDBJ databases">
        <title>Sequencing the genomes of 1000 actinobacteria strains.</title>
        <authorList>
            <person name="Klenk H.-P."/>
        </authorList>
    </citation>
    <scope>NUCLEOTIDE SEQUENCE [LARGE SCALE GENOMIC DNA]</scope>
    <source>
        <strain evidence="2 4">DSM 44709</strain>
    </source>
</reference>
<dbReference type="Proteomes" id="UP001240236">
    <property type="component" value="Unassembled WGS sequence"/>
</dbReference>
<dbReference type="EMBL" id="JAUSUZ010000001">
    <property type="protein sequence ID" value="MDQ0363338.1"/>
    <property type="molecule type" value="Genomic_DNA"/>
</dbReference>
<dbReference type="AlphaFoldDB" id="A0AAE3VT00"/>
<comment type="caution">
    <text evidence="2">The sequence shown here is derived from an EMBL/GenBank/DDBJ whole genome shotgun (WGS) entry which is preliminary data.</text>
</comment>
<evidence type="ECO:0000313" key="3">
    <source>
        <dbReference type="EMBL" id="MDQ0371660.1"/>
    </source>
</evidence>
<dbReference type="RefSeq" id="WP_307233885.1">
    <property type="nucleotide sequence ID" value="NZ_JAUSUZ010000001.1"/>
</dbReference>
<evidence type="ECO:0000313" key="4">
    <source>
        <dbReference type="Proteomes" id="UP001240236"/>
    </source>
</evidence>
<gene>
    <name evidence="2" type="ORF">J2S42_000007</name>
    <name evidence="3" type="ORF">J2S42_008408</name>
</gene>
<proteinExistence type="predicted"/>
<sequence length="123" mass="12815">MSNTVTAGRPVPPPFTPPASPFADELHPDWCTATDARGCGVCGAAHVEIGSTFDDYSKSAQIAPVMDSETGKPGVDITLTSAVGETSIYFTPDEAEKVAAEILAAARTARRPVARATRPAVTR</sequence>